<name>A0AAV8WS06_9CUCU</name>
<keyword evidence="4" id="KW-1185">Reference proteome</keyword>
<dbReference type="AlphaFoldDB" id="A0AAV8WS06"/>
<dbReference type="CDD" id="cd00590">
    <property type="entry name" value="RRM_SF"/>
    <property type="match status" value="1"/>
</dbReference>
<dbReference type="EMBL" id="JANEYF010005208">
    <property type="protein sequence ID" value="KAJ8928910.1"/>
    <property type="molecule type" value="Genomic_DNA"/>
</dbReference>
<evidence type="ECO:0000259" key="2">
    <source>
        <dbReference type="Pfam" id="PF00076"/>
    </source>
</evidence>
<dbReference type="GO" id="GO:0003723">
    <property type="term" value="F:RNA binding"/>
    <property type="evidence" value="ECO:0007669"/>
    <property type="project" value="UniProtKB-KW"/>
</dbReference>
<dbReference type="SUPFAM" id="SSF54928">
    <property type="entry name" value="RNA-binding domain, RBD"/>
    <property type="match status" value="1"/>
</dbReference>
<organism evidence="3 4">
    <name type="scientific">Rhamnusium bicolor</name>
    <dbReference type="NCBI Taxonomy" id="1586634"/>
    <lineage>
        <taxon>Eukaryota</taxon>
        <taxon>Metazoa</taxon>
        <taxon>Ecdysozoa</taxon>
        <taxon>Arthropoda</taxon>
        <taxon>Hexapoda</taxon>
        <taxon>Insecta</taxon>
        <taxon>Pterygota</taxon>
        <taxon>Neoptera</taxon>
        <taxon>Endopterygota</taxon>
        <taxon>Coleoptera</taxon>
        <taxon>Polyphaga</taxon>
        <taxon>Cucujiformia</taxon>
        <taxon>Chrysomeloidea</taxon>
        <taxon>Cerambycidae</taxon>
        <taxon>Lepturinae</taxon>
        <taxon>Rhagiini</taxon>
        <taxon>Rhamnusium</taxon>
    </lineage>
</organism>
<accession>A0AAV8WS06</accession>
<dbReference type="Gene3D" id="3.30.70.330">
    <property type="match status" value="1"/>
</dbReference>
<reference evidence="3" key="1">
    <citation type="journal article" date="2023" name="Insect Mol. Biol.">
        <title>Genome sequencing provides insights into the evolution of gene families encoding plant cell wall-degrading enzymes in longhorned beetles.</title>
        <authorList>
            <person name="Shin N.R."/>
            <person name="Okamura Y."/>
            <person name="Kirsch R."/>
            <person name="Pauchet Y."/>
        </authorList>
    </citation>
    <scope>NUCLEOTIDE SEQUENCE</scope>
    <source>
        <strain evidence="3">RBIC_L_NR</strain>
    </source>
</reference>
<evidence type="ECO:0000256" key="1">
    <source>
        <dbReference type="ARBA" id="ARBA00022884"/>
    </source>
</evidence>
<gene>
    <name evidence="3" type="ORF">NQ314_018481</name>
</gene>
<evidence type="ECO:0000313" key="4">
    <source>
        <dbReference type="Proteomes" id="UP001162156"/>
    </source>
</evidence>
<comment type="caution">
    <text evidence="3">The sequence shown here is derived from an EMBL/GenBank/DDBJ whole genome shotgun (WGS) entry which is preliminary data.</text>
</comment>
<keyword evidence="1" id="KW-0694">RNA-binding</keyword>
<feature type="domain" description="RRM" evidence="2">
    <location>
        <begin position="31"/>
        <end position="74"/>
    </location>
</feature>
<protein>
    <recommendedName>
        <fullName evidence="2">RRM domain-containing protein</fullName>
    </recommendedName>
</protein>
<dbReference type="InterPro" id="IPR000504">
    <property type="entry name" value="RRM_dom"/>
</dbReference>
<dbReference type="InterPro" id="IPR035979">
    <property type="entry name" value="RBD_domain_sf"/>
</dbReference>
<sequence>MGVETSDKYKLYILLPVRIKDEFEIRELHPNIIEVHLPRQKSRRWCIIVFENKEKLQEALADLKKVRINNKSIKIRPYKRGDKNSKVVKSKGKAKGSAKQLLELLKNIT</sequence>
<dbReference type="InterPro" id="IPR012677">
    <property type="entry name" value="Nucleotide-bd_a/b_plait_sf"/>
</dbReference>
<dbReference type="Pfam" id="PF00076">
    <property type="entry name" value="RRM_1"/>
    <property type="match status" value="1"/>
</dbReference>
<proteinExistence type="predicted"/>
<dbReference type="Proteomes" id="UP001162156">
    <property type="component" value="Unassembled WGS sequence"/>
</dbReference>
<evidence type="ECO:0000313" key="3">
    <source>
        <dbReference type="EMBL" id="KAJ8928910.1"/>
    </source>
</evidence>